<dbReference type="GO" id="GO:0000155">
    <property type="term" value="F:phosphorelay sensor kinase activity"/>
    <property type="evidence" value="ECO:0007669"/>
    <property type="project" value="InterPro"/>
</dbReference>
<keyword evidence="2" id="KW-0418">Kinase</keyword>
<dbReference type="InterPro" id="IPR011104">
    <property type="entry name" value="Hpr_kin/Pase_C"/>
</dbReference>
<sequence length="98" mass="11064">MSAVKDEAEIDMVINLEQWKDGAMYDRLGLENLYTTILDVQVPSLTVPVRPGRNLAVIIEVAAMNNRHKKMGYNAAVEFTKQINQHFDQAMSAQLNDN</sequence>
<accession>A0A174NLB7</accession>
<reference evidence="2 3" key="1">
    <citation type="submission" date="2015-09" db="EMBL/GenBank/DDBJ databases">
        <authorList>
            <consortium name="Pathogen Informatics"/>
        </authorList>
    </citation>
    <scope>NUCLEOTIDE SEQUENCE [LARGE SCALE GENOMIC DNA]</scope>
    <source>
        <strain evidence="2 3">2789STDY5608854</strain>
    </source>
</reference>
<proteinExistence type="predicted"/>
<dbReference type="Proteomes" id="UP000095746">
    <property type="component" value="Unassembled WGS sequence"/>
</dbReference>
<dbReference type="AlphaFoldDB" id="A0A174NLB7"/>
<dbReference type="GO" id="GO:0006109">
    <property type="term" value="P:regulation of carbohydrate metabolic process"/>
    <property type="evidence" value="ECO:0007669"/>
    <property type="project" value="InterPro"/>
</dbReference>
<dbReference type="GO" id="GO:0005524">
    <property type="term" value="F:ATP binding"/>
    <property type="evidence" value="ECO:0007669"/>
    <property type="project" value="InterPro"/>
</dbReference>
<dbReference type="SUPFAM" id="SSF53795">
    <property type="entry name" value="PEP carboxykinase-like"/>
    <property type="match status" value="1"/>
</dbReference>
<dbReference type="EC" id="2.7.11.-" evidence="2"/>
<dbReference type="Pfam" id="PF07475">
    <property type="entry name" value="Hpr_kinase_C"/>
    <property type="match status" value="1"/>
</dbReference>
<evidence type="ECO:0000313" key="2">
    <source>
        <dbReference type="EMBL" id="CUP47677.1"/>
    </source>
</evidence>
<dbReference type="PANTHER" id="PTHR30305:SF1">
    <property type="entry name" value="HPR KINASE_PHOSPHORYLASE"/>
    <property type="match status" value="1"/>
</dbReference>
<dbReference type="EMBL" id="CYZT01000371">
    <property type="protein sequence ID" value="CUP47677.1"/>
    <property type="molecule type" value="Genomic_DNA"/>
</dbReference>
<dbReference type="CDD" id="cd01918">
    <property type="entry name" value="HprK_C"/>
    <property type="match status" value="1"/>
</dbReference>
<feature type="domain" description="HPr kinase/phosphorylase C-terminal" evidence="1">
    <location>
        <begin position="2"/>
        <end position="82"/>
    </location>
</feature>
<protein>
    <submittedName>
        <fullName evidence="2">HPr kinase/phosphorylase</fullName>
        <ecNumber evidence="2">2.7.11.-</ecNumber>
    </submittedName>
</protein>
<dbReference type="Gene3D" id="3.40.50.300">
    <property type="entry name" value="P-loop containing nucleotide triphosphate hydrolases"/>
    <property type="match status" value="1"/>
</dbReference>
<dbReference type="InterPro" id="IPR027417">
    <property type="entry name" value="P-loop_NTPase"/>
</dbReference>
<evidence type="ECO:0000313" key="3">
    <source>
        <dbReference type="Proteomes" id="UP000095746"/>
    </source>
</evidence>
<name>A0A174NLB7_FLAPL</name>
<evidence type="ECO:0000259" key="1">
    <source>
        <dbReference type="Pfam" id="PF07475"/>
    </source>
</evidence>
<gene>
    <name evidence="2" type="primary">hprK</name>
    <name evidence="2" type="ORF">ERS852411_03189</name>
</gene>
<keyword evidence="2" id="KW-0808">Transferase</keyword>
<organism evidence="2 3">
    <name type="scientific">Flavonifractor plautii</name>
    <name type="common">Fusobacterium plautii</name>
    <dbReference type="NCBI Taxonomy" id="292800"/>
    <lineage>
        <taxon>Bacteria</taxon>
        <taxon>Bacillati</taxon>
        <taxon>Bacillota</taxon>
        <taxon>Clostridia</taxon>
        <taxon>Eubacteriales</taxon>
        <taxon>Oscillospiraceae</taxon>
        <taxon>Flavonifractor</taxon>
    </lineage>
</organism>
<dbReference type="PANTHER" id="PTHR30305">
    <property type="entry name" value="PROTEIN YJDM-RELATED"/>
    <property type="match status" value="1"/>
</dbReference>